<name>A0A2A4JZH7_HELVI</name>
<evidence type="ECO:0000256" key="8">
    <source>
        <dbReference type="SAM" id="MobiDB-lite"/>
    </source>
</evidence>
<evidence type="ECO:0000256" key="1">
    <source>
        <dbReference type="ARBA" id="ARBA00000707"/>
    </source>
</evidence>
<dbReference type="InterPro" id="IPR028889">
    <property type="entry name" value="USP"/>
</dbReference>
<dbReference type="STRING" id="7102.A0A2A4JZH7"/>
<dbReference type="CDD" id="cd16104">
    <property type="entry name" value="Ubl_USP14_like"/>
    <property type="match status" value="1"/>
</dbReference>
<dbReference type="PROSITE" id="PS50053">
    <property type="entry name" value="UBIQUITIN_2"/>
    <property type="match status" value="1"/>
</dbReference>
<dbReference type="InterPro" id="IPR044635">
    <property type="entry name" value="UBP14-like"/>
</dbReference>
<dbReference type="EMBL" id="NWSH01000348">
    <property type="protein sequence ID" value="PCG77176.1"/>
    <property type="molecule type" value="Genomic_DNA"/>
</dbReference>
<gene>
    <name evidence="11" type="ORF">B5V51_7965</name>
</gene>
<protein>
    <recommendedName>
        <fullName evidence="7">Ubiquitin carboxyl-terminal hydrolase</fullName>
        <ecNumber evidence="7">3.4.19.12</ecNumber>
    </recommendedName>
</protein>
<dbReference type="PANTHER" id="PTHR43982:SF1">
    <property type="entry name" value="UBIQUITIN CARBOXYL-TERMINAL HYDROLASE 14"/>
    <property type="match status" value="1"/>
</dbReference>
<keyword evidence="5 7" id="KW-0378">Hydrolase</keyword>
<comment type="similarity">
    <text evidence="2">Belongs to the peptidase C19 family. USP14/UBP6 subfamily.</text>
</comment>
<dbReference type="InterPro" id="IPR000626">
    <property type="entry name" value="Ubiquitin-like_dom"/>
</dbReference>
<keyword evidence="6 7" id="KW-0788">Thiol protease</keyword>
<dbReference type="Gene3D" id="3.90.70.10">
    <property type="entry name" value="Cysteine proteinases"/>
    <property type="match status" value="2"/>
</dbReference>
<comment type="catalytic activity">
    <reaction evidence="1 7">
        <text>Thiol-dependent hydrolysis of ester, thioester, amide, peptide and isopeptide bonds formed by the C-terminal Gly of ubiquitin (a 76-residue protein attached to proteins as an intracellular targeting signal).</text>
        <dbReference type="EC" id="3.4.19.12"/>
    </reaction>
</comment>
<evidence type="ECO:0000256" key="7">
    <source>
        <dbReference type="RuleBase" id="RU366025"/>
    </source>
</evidence>
<evidence type="ECO:0000259" key="9">
    <source>
        <dbReference type="PROSITE" id="PS50053"/>
    </source>
</evidence>
<dbReference type="GO" id="GO:0043161">
    <property type="term" value="P:proteasome-mediated ubiquitin-dependent protein catabolic process"/>
    <property type="evidence" value="ECO:0007669"/>
    <property type="project" value="InterPro"/>
</dbReference>
<dbReference type="InterPro" id="IPR038765">
    <property type="entry name" value="Papain-like_cys_pep_sf"/>
</dbReference>
<accession>A0A2A4JZH7</accession>
<organism evidence="11">
    <name type="scientific">Heliothis virescens</name>
    <name type="common">Tobacco budworm moth</name>
    <dbReference type="NCBI Taxonomy" id="7102"/>
    <lineage>
        <taxon>Eukaryota</taxon>
        <taxon>Metazoa</taxon>
        <taxon>Ecdysozoa</taxon>
        <taxon>Arthropoda</taxon>
        <taxon>Hexapoda</taxon>
        <taxon>Insecta</taxon>
        <taxon>Pterygota</taxon>
        <taxon>Neoptera</taxon>
        <taxon>Endopterygota</taxon>
        <taxon>Lepidoptera</taxon>
        <taxon>Glossata</taxon>
        <taxon>Ditrysia</taxon>
        <taxon>Noctuoidea</taxon>
        <taxon>Noctuidae</taxon>
        <taxon>Heliothinae</taxon>
        <taxon>Heliothis</taxon>
    </lineage>
</organism>
<evidence type="ECO:0000256" key="4">
    <source>
        <dbReference type="ARBA" id="ARBA00022786"/>
    </source>
</evidence>
<dbReference type="Pfam" id="PF00443">
    <property type="entry name" value="UCH"/>
    <property type="match status" value="1"/>
</dbReference>
<dbReference type="InterPro" id="IPR018200">
    <property type="entry name" value="USP_CS"/>
</dbReference>
<dbReference type="InterPro" id="IPR029071">
    <property type="entry name" value="Ubiquitin-like_domsf"/>
</dbReference>
<dbReference type="PANTHER" id="PTHR43982">
    <property type="entry name" value="UBIQUITIN CARBOXYL-TERMINAL HYDROLASE"/>
    <property type="match status" value="1"/>
</dbReference>
<sequence>MPKVSVKVKWGKEMYPGVEVNTDDDPVVFKAQIFALTGVQPERQKVVCKGVTLRDDSWANFKLTNNALVLVMGSKEEDVPAAPVEQTRFVEDMNESELATALDLPEGLINLGNTCYMNATVQCLKTQDASECWTEIIRALQARLPAAPNPPANRSTVIEQYFGGTLDVELVCAEAEEPPSRTTETFLQLSCFISQDVKYLQSGLRSKMSEQITKMSQTLGRDAIYTKTSKISRLPAYLTVQFVRFYYKEKESINAKILKDVKFPLELDVYELCSPDLQERLMPMRNKFKELEDATVETSLSSKNHGDSTKEVKKKDPMRAVPYWFPNDVGSNNSGYYRLQAVLTHRGRSSSSGHYVAWVARGDAWLRCDDDAVTPVTEEEVLKLSGGGDWHCAYLLLYGPKILEVPEVGDKPEPMITEHDDEDPPIALA</sequence>
<dbReference type="AlphaFoldDB" id="A0A2A4JZH7"/>
<evidence type="ECO:0000256" key="6">
    <source>
        <dbReference type="ARBA" id="ARBA00022807"/>
    </source>
</evidence>
<proteinExistence type="inferred from homology"/>
<dbReference type="InterPro" id="IPR001394">
    <property type="entry name" value="Peptidase_C19_UCH"/>
</dbReference>
<evidence type="ECO:0000259" key="10">
    <source>
        <dbReference type="PROSITE" id="PS50235"/>
    </source>
</evidence>
<dbReference type="Gene3D" id="3.10.20.90">
    <property type="entry name" value="Phosphatidylinositol 3-kinase Catalytic Subunit, Chain A, domain 1"/>
    <property type="match status" value="1"/>
</dbReference>
<dbReference type="GO" id="GO:0016579">
    <property type="term" value="P:protein deubiquitination"/>
    <property type="evidence" value="ECO:0007669"/>
    <property type="project" value="InterPro"/>
</dbReference>
<feature type="region of interest" description="Disordered" evidence="8">
    <location>
        <begin position="410"/>
        <end position="429"/>
    </location>
</feature>
<keyword evidence="3 7" id="KW-0645">Protease</keyword>
<dbReference type="PROSITE" id="PS00972">
    <property type="entry name" value="USP_1"/>
    <property type="match status" value="1"/>
</dbReference>
<dbReference type="PROSITE" id="PS00973">
    <property type="entry name" value="USP_2"/>
    <property type="match status" value="1"/>
</dbReference>
<dbReference type="EC" id="3.4.19.12" evidence="7"/>
<keyword evidence="4 7" id="KW-0833">Ubl conjugation pathway</keyword>
<dbReference type="SUPFAM" id="SSF54236">
    <property type="entry name" value="Ubiquitin-like"/>
    <property type="match status" value="1"/>
</dbReference>
<evidence type="ECO:0000256" key="5">
    <source>
        <dbReference type="ARBA" id="ARBA00022801"/>
    </source>
</evidence>
<dbReference type="GO" id="GO:0004843">
    <property type="term" value="F:cysteine-type deubiquitinase activity"/>
    <property type="evidence" value="ECO:0007669"/>
    <property type="project" value="UniProtKB-UniRule"/>
</dbReference>
<feature type="domain" description="USP" evidence="10">
    <location>
        <begin position="61"/>
        <end position="401"/>
    </location>
</feature>
<evidence type="ECO:0000256" key="3">
    <source>
        <dbReference type="ARBA" id="ARBA00022670"/>
    </source>
</evidence>
<reference evidence="11" key="1">
    <citation type="submission" date="2017-09" db="EMBL/GenBank/DDBJ databases">
        <title>Contemporary evolution of a Lepidopteran species, Heliothis virescens, in response to modern agricultural practices.</title>
        <authorList>
            <person name="Fritz M.L."/>
            <person name="Deyonke A.M."/>
            <person name="Papanicolaou A."/>
            <person name="Micinski S."/>
            <person name="Westbrook J."/>
            <person name="Gould F."/>
        </authorList>
    </citation>
    <scope>NUCLEOTIDE SEQUENCE [LARGE SCALE GENOMIC DNA]</scope>
    <source>
        <strain evidence="11">HvINT-</strain>
        <tissue evidence="11">Whole body</tissue>
    </source>
</reference>
<dbReference type="GO" id="GO:0061136">
    <property type="term" value="P:regulation of proteasomal protein catabolic process"/>
    <property type="evidence" value="ECO:0007669"/>
    <property type="project" value="TreeGrafter"/>
</dbReference>
<evidence type="ECO:0000256" key="2">
    <source>
        <dbReference type="ARBA" id="ARBA00008739"/>
    </source>
</evidence>
<dbReference type="SMART" id="SM00213">
    <property type="entry name" value="UBQ"/>
    <property type="match status" value="1"/>
</dbReference>
<dbReference type="GO" id="GO:0070628">
    <property type="term" value="F:proteasome binding"/>
    <property type="evidence" value="ECO:0007669"/>
    <property type="project" value="TreeGrafter"/>
</dbReference>
<dbReference type="PROSITE" id="PS50235">
    <property type="entry name" value="USP_3"/>
    <property type="match status" value="1"/>
</dbReference>
<comment type="caution">
    <text evidence="11">The sequence shown here is derived from an EMBL/GenBank/DDBJ whole genome shotgun (WGS) entry which is preliminary data.</text>
</comment>
<feature type="domain" description="Ubiquitin-like" evidence="9">
    <location>
        <begin position="4"/>
        <end position="78"/>
    </location>
</feature>
<evidence type="ECO:0000313" key="11">
    <source>
        <dbReference type="EMBL" id="PCG77176.1"/>
    </source>
</evidence>
<feature type="compositionally biased region" description="Acidic residues" evidence="8">
    <location>
        <begin position="419"/>
        <end position="429"/>
    </location>
</feature>
<dbReference type="SUPFAM" id="SSF54001">
    <property type="entry name" value="Cysteine proteinases"/>
    <property type="match status" value="1"/>
</dbReference>